<dbReference type="Pfam" id="PF00856">
    <property type="entry name" value="SET"/>
    <property type="match status" value="1"/>
</dbReference>
<dbReference type="PROSITE" id="PS50280">
    <property type="entry name" value="SET"/>
    <property type="match status" value="1"/>
</dbReference>
<dbReference type="AlphaFoldDB" id="A0A4S4MS93"/>
<reference evidence="2 3" key="1">
    <citation type="submission" date="2019-02" db="EMBL/GenBank/DDBJ databases">
        <title>Genome sequencing of the rare red list fungi Antrodiella citrinella (Flaviporus citrinellus).</title>
        <authorList>
            <person name="Buettner E."/>
            <person name="Kellner H."/>
        </authorList>
    </citation>
    <scope>NUCLEOTIDE SEQUENCE [LARGE SCALE GENOMIC DNA]</scope>
    <source>
        <strain evidence="2 3">DSM 108506</strain>
    </source>
</reference>
<evidence type="ECO:0000313" key="2">
    <source>
        <dbReference type="EMBL" id="THH28001.1"/>
    </source>
</evidence>
<evidence type="ECO:0000313" key="3">
    <source>
        <dbReference type="Proteomes" id="UP000308730"/>
    </source>
</evidence>
<dbReference type="Gene3D" id="2.170.270.10">
    <property type="entry name" value="SET domain"/>
    <property type="match status" value="1"/>
</dbReference>
<dbReference type="PANTHER" id="PTHR47643:SF2">
    <property type="entry name" value="TPR DOMAIN PROTEIN (AFU_ORTHOLOGUE AFUA_5G12710)"/>
    <property type="match status" value="1"/>
</dbReference>
<keyword evidence="3" id="KW-1185">Reference proteome</keyword>
<dbReference type="EMBL" id="SGPM01000209">
    <property type="protein sequence ID" value="THH28001.1"/>
    <property type="molecule type" value="Genomic_DNA"/>
</dbReference>
<evidence type="ECO:0000259" key="1">
    <source>
        <dbReference type="PROSITE" id="PS50280"/>
    </source>
</evidence>
<organism evidence="2 3">
    <name type="scientific">Antrodiella citrinella</name>
    <dbReference type="NCBI Taxonomy" id="2447956"/>
    <lineage>
        <taxon>Eukaryota</taxon>
        <taxon>Fungi</taxon>
        <taxon>Dikarya</taxon>
        <taxon>Basidiomycota</taxon>
        <taxon>Agaricomycotina</taxon>
        <taxon>Agaricomycetes</taxon>
        <taxon>Polyporales</taxon>
        <taxon>Steccherinaceae</taxon>
        <taxon>Antrodiella</taxon>
    </lineage>
</organism>
<sequence>MAYADDCNLAAVFSSLGIMPNLPDESIQGVPLTSPGAERRRNIRRDEDELFAMAKTTVLTSRDHHLREQDLPPAKVSEPSKAEVIAQMEFARELDARQAQSPTVRQTLIGMRPKHSRKSLEELQPISVSQLTLRTRHKGKFLLCRVVHKIGKPVGINIAVEDPNGDATRLVLFHFPSALDATISNLEALFPPGAFLAIREPTYKRAYENGFYMVRIPTPSDVVFLDQQSELVKSVTWKYNVAGPQRPNTLAEWKNLGNEHFKRKEWLCAAIAYTEGLKSEPRNHLLLLNRAAAYLELHWNNSAAHDADAVIAMNLDDPALKRKAVYRATKAYYAAGKYVKVTQLSKLLPGDSDIKTLSTKTSHRLRERNQGVFDWWSLYAQSRVAAARPDVASYQGPVEVRLSPGGESFSTRGLFTTRAIKQGDLLFVAKPIASYYPEDKPPHPTSELEVFLTYNFLTDALGNRSSFALADRVVNRVWDDANTARTLDSMNAGSRFPPKTDYPSAFVPPSPLTDPRKPAIDIDIDRIEGMCTMNAFRLEDAASHAFFGDVMVVRATKTMRAGEEVTLNYFNDIPSYEERTAFMERKWGAPCDCVLCKADRADSPGGRLDRAEVVQHLPTDESGIVGVQHRVAELKVSYRDTPERRLCGLKPELCKAYGKLGLLYQSTAIATNSKFFHTKSAEAFMDALEALGVGIQDRSVSGRITTVTTPPECPVDVLRPIPFPRISVPLMMLMSGVFTALGQETRSLHWMQSAMWVEGQWVGTLVGENNGMYFMDKYNL</sequence>
<dbReference type="Proteomes" id="UP000308730">
    <property type="component" value="Unassembled WGS sequence"/>
</dbReference>
<comment type="caution">
    <text evidence="2">The sequence shown here is derived from an EMBL/GenBank/DDBJ whole genome shotgun (WGS) entry which is preliminary data.</text>
</comment>
<dbReference type="PANTHER" id="PTHR47643">
    <property type="entry name" value="TPR DOMAIN PROTEIN (AFU_ORTHOLOGUE AFUA_5G12710)"/>
    <property type="match status" value="1"/>
</dbReference>
<dbReference type="Gene3D" id="1.25.40.10">
    <property type="entry name" value="Tetratricopeptide repeat domain"/>
    <property type="match status" value="1"/>
</dbReference>
<dbReference type="OrthoDB" id="5945798at2759"/>
<name>A0A4S4MS93_9APHY</name>
<dbReference type="InterPro" id="IPR011990">
    <property type="entry name" value="TPR-like_helical_dom_sf"/>
</dbReference>
<protein>
    <recommendedName>
        <fullName evidence="1">SET domain-containing protein</fullName>
    </recommendedName>
</protein>
<proteinExistence type="predicted"/>
<accession>A0A4S4MS93</accession>
<dbReference type="SUPFAM" id="SSF48452">
    <property type="entry name" value="TPR-like"/>
    <property type="match status" value="1"/>
</dbReference>
<dbReference type="InterPro" id="IPR001214">
    <property type="entry name" value="SET_dom"/>
</dbReference>
<dbReference type="InterPro" id="IPR046341">
    <property type="entry name" value="SET_dom_sf"/>
</dbReference>
<dbReference type="InterPro" id="IPR053209">
    <property type="entry name" value="Gramillin-biosynth_MTr"/>
</dbReference>
<dbReference type="SUPFAM" id="SSF82199">
    <property type="entry name" value="SET domain"/>
    <property type="match status" value="1"/>
</dbReference>
<gene>
    <name evidence="2" type="ORF">EUX98_g6184</name>
</gene>
<feature type="domain" description="SET" evidence="1">
    <location>
        <begin position="396"/>
        <end position="570"/>
    </location>
</feature>